<dbReference type="PROSITE" id="PS50003">
    <property type="entry name" value="PH_DOMAIN"/>
    <property type="match status" value="1"/>
</dbReference>
<dbReference type="EMBL" id="JAAAJB010000292">
    <property type="protein sequence ID" value="KAG0259238.1"/>
    <property type="molecule type" value="Genomic_DNA"/>
</dbReference>
<dbReference type="OrthoDB" id="2261218at2759"/>
<dbReference type="Gene3D" id="2.30.29.30">
    <property type="entry name" value="Pleckstrin-homology domain (PH domain)/Phosphotyrosine-binding domain (PTB)"/>
    <property type="match status" value="1"/>
</dbReference>
<name>A0A9P6Q613_9FUNG</name>
<evidence type="ECO:0000313" key="4">
    <source>
        <dbReference type="Proteomes" id="UP000807716"/>
    </source>
</evidence>
<sequence length="549" mass="61423">MQGDTFKRFSKDLQEALVIPVNFLNKKSKRPTPQTTEVGSDTSETKGAKGLVFPLKKNKRMSNGIPKLDKISMQDSCSLHNFSLTDLSKKSSNSSLASKLNSPGPKSPLGSGYRVHGAPKNNVALIHCPRSVATLEQFSPHRLAWIKSCLQEGSSLAQLSAPPSVLKTEQAWDTAEDSPYGEERGLNSTLGEISELMAQQARLQNSSQNRLGYNNLNEPTGLLLVKLMQVNNKSTNKLYDIEWTLKVGNVERISHPSRSVKDHPGNTAMMNEVFLFDVNEEFHLEMSVSGLPITSKFGTMAGFTNNQSICFGQLQLAFSLEPMEKSVRTYKLRRPAGDGTKTMPKNDVEVVVMIGLHVLEEPIEDRSWETEVLYQGNLTIMTRGPRMAAWKRYWVVLDGLSLKLYDAEYQQKRDALATIPLAQIQTVQPPDYDKVDVSANGFSMKVFPHGVDMTQCAQYVDLDVEDMDYSVYAFADSAYLHDVWNANIEEALDQHRQNMERRLAVHHAKLSRRASHSLSRHSSKGSVPLTPLEEEVVGRTETIDLKFVF</sequence>
<evidence type="ECO:0000313" key="3">
    <source>
        <dbReference type="EMBL" id="KAG0259238.1"/>
    </source>
</evidence>
<organism evidence="3 4">
    <name type="scientific">Actinomortierella ambigua</name>
    <dbReference type="NCBI Taxonomy" id="1343610"/>
    <lineage>
        <taxon>Eukaryota</taxon>
        <taxon>Fungi</taxon>
        <taxon>Fungi incertae sedis</taxon>
        <taxon>Mucoromycota</taxon>
        <taxon>Mortierellomycotina</taxon>
        <taxon>Mortierellomycetes</taxon>
        <taxon>Mortierellales</taxon>
        <taxon>Mortierellaceae</taxon>
        <taxon>Actinomortierella</taxon>
    </lineage>
</organism>
<gene>
    <name evidence="3" type="ORF">DFQ27_004189</name>
</gene>
<feature type="region of interest" description="Disordered" evidence="1">
    <location>
        <begin position="26"/>
        <end position="45"/>
    </location>
</feature>
<comment type="caution">
    <text evidence="3">The sequence shown here is derived from an EMBL/GenBank/DDBJ whole genome shotgun (WGS) entry which is preliminary data.</text>
</comment>
<dbReference type="SMART" id="SM00233">
    <property type="entry name" value="PH"/>
    <property type="match status" value="1"/>
</dbReference>
<reference evidence="3" key="1">
    <citation type="journal article" date="2020" name="Fungal Divers.">
        <title>Resolving the Mortierellaceae phylogeny through synthesis of multi-gene phylogenetics and phylogenomics.</title>
        <authorList>
            <person name="Vandepol N."/>
            <person name="Liber J."/>
            <person name="Desiro A."/>
            <person name="Na H."/>
            <person name="Kennedy M."/>
            <person name="Barry K."/>
            <person name="Grigoriev I.V."/>
            <person name="Miller A.N."/>
            <person name="O'Donnell K."/>
            <person name="Stajich J.E."/>
            <person name="Bonito G."/>
        </authorList>
    </citation>
    <scope>NUCLEOTIDE SEQUENCE</scope>
    <source>
        <strain evidence="3">BC1065</strain>
    </source>
</reference>
<dbReference type="AlphaFoldDB" id="A0A9P6Q613"/>
<evidence type="ECO:0000256" key="1">
    <source>
        <dbReference type="SAM" id="MobiDB-lite"/>
    </source>
</evidence>
<protein>
    <recommendedName>
        <fullName evidence="2">PH domain-containing protein</fullName>
    </recommendedName>
</protein>
<dbReference type="Proteomes" id="UP000807716">
    <property type="component" value="Unassembled WGS sequence"/>
</dbReference>
<evidence type="ECO:0000259" key="2">
    <source>
        <dbReference type="PROSITE" id="PS50003"/>
    </source>
</evidence>
<dbReference type="SUPFAM" id="SSF50729">
    <property type="entry name" value="PH domain-like"/>
    <property type="match status" value="1"/>
</dbReference>
<dbReference type="InterPro" id="IPR011993">
    <property type="entry name" value="PH-like_dom_sf"/>
</dbReference>
<accession>A0A9P6Q613</accession>
<keyword evidence="4" id="KW-1185">Reference proteome</keyword>
<feature type="compositionally biased region" description="Polar residues" evidence="1">
    <location>
        <begin position="31"/>
        <end position="42"/>
    </location>
</feature>
<proteinExistence type="predicted"/>
<dbReference type="InterPro" id="IPR001849">
    <property type="entry name" value="PH_domain"/>
</dbReference>
<feature type="domain" description="PH" evidence="2">
    <location>
        <begin position="371"/>
        <end position="493"/>
    </location>
</feature>